<dbReference type="RefSeq" id="WP_089061449.1">
    <property type="nucleotide sequence ID" value="NZ_CP022315.1"/>
</dbReference>
<evidence type="ECO:0000313" key="1">
    <source>
        <dbReference type="EMBL" id="ASK62189.1"/>
    </source>
</evidence>
<gene>
    <name evidence="1" type="ORF">CFK37_08445</name>
</gene>
<reference evidence="1 2" key="1">
    <citation type="submission" date="2017-07" db="EMBL/GenBank/DDBJ databases">
        <title>Virgibacillus sp. LM2416.</title>
        <authorList>
            <person name="Tak E.J."/>
            <person name="Bae J.-W."/>
        </authorList>
    </citation>
    <scope>NUCLEOTIDE SEQUENCE [LARGE SCALE GENOMIC DNA]</scope>
    <source>
        <strain evidence="1 2">LM2416</strain>
    </source>
</reference>
<keyword evidence="2" id="KW-1185">Reference proteome</keyword>
<name>A0A220U251_9BACI</name>
<evidence type="ECO:0000313" key="2">
    <source>
        <dbReference type="Proteomes" id="UP000198312"/>
    </source>
</evidence>
<sequence>MQTLAEIFAELKEEGMEKGKKETEKNIAKKLIQKDYSDEQIMEITELELDEVVKLRKLLQM</sequence>
<evidence type="ECO:0008006" key="3">
    <source>
        <dbReference type="Google" id="ProtNLM"/>
    </source>
</evidence>
<protein>
    <recommendedName>
        <fullName evidence="3">Transposase</fullName>
    </recommendedName>
</protein>
<organism evidence="1 2">
    <name type="scientific">Virgibacillus phasianinus</name>
    <dbReference type="NCBI Taxonomy" id="2017483"/>
    <lineage>
        <taxon>Bacteria</taxon>
        <taxon>Bacillati</taxon>
        <taxon>Bacillota</taxon>
        <taxon>Bacilli</taxon>
        <taxon>Bacillales</taxon>
        <taxon>Bacillaceae</taxon>
        <taxon>Virgibacillus</taxon>
    </lineage>
</organism>
<proteinExistence type="predicted"/>
<dbReference type="EMBL" id="CP022315">
    <property type="protein sequence ID" value="ASK62189.1"/>
    <property type="molecule type" value="Genomic_DNA"/>
</dbReference>
<dbReference type="Proteomes" id="UP000198312">
    <property type="component" value="Chromosome"/>
</dbReference>
<dbReference type="AlphaFoldDB" id="A0A220U251"/>
<dbReference type="KEGG" id="vil:CFK37_08445"/>
<dbReference type="OrthoDB" id="1721986at2"/>
<accession>A0A220U251</accession>